<evidence type="ECO:0000313" key="3">
    <source>
        <dbReference type="Proteomes" id="UP000007993"/>
    </source>
</evidence>
<proteinExistence type="predicted"/>
<comment type="caution">
    <text evidence="2">The sequence shown here is derived from an EMBL/GenBank/DDBJ whole genome shotgun (WGS) entry which is preliminary data.</text>
</comment>
<accession>K5E0U5</accession>
<dbReference type="AlphaFoldDB" id="K5E0U5"/>
<feature type="region of interest" description="Disordered" evidence="1">
    <location>
        <begin position="1"/>
        <end position="54"/>
    </location>
</feature>
<evidence type="ECO:0000256" key="1">
    <source>
        <dbReference type="SAM" id="MobiDB-lite"/>
    </source>
</evidence>
<reference evidence="2 3" key="1">
    <citation type="journal article" date="2013" name="Mar. Genomics">
        <title>Expression of sulfatases in Rhodopirellula baltica and the diversity of sulfatases in the genus Rhodopirellula.</title>
        <authorList>
            <person name="Wegner C.E."/>
            <person name="Richter-Heitmann T."/>
            <person name="Klindworth A."/>
            <person name="Klockow C."/>
            <person name="Richter M."/>
            <person name="Achstetter T."/>
            <person name="Glockner F.O."/>
            <person name="Harder J."/>
        </authorList>
    </citation>
    <scope>NUCLEOTIDE SEQUENCE [LARGE SCALE GENOMIC DNA]</scope>
    <source>
        <strain evidence="2 3">SH28</strain>
    </source>
</reference>
<dbReference type="PATRIC" id="fig|993517.3.peg.5751"/>
<evidence type="ECO:0000313" key="2">
    <source>
        <dbReference type="EMBL" id="EKJ99365.1"/>
    </source>
</evidence>
<gene>
    <name evidence="2" type="ORF">RBSH_05312</name>
</gene>
<organism evidence="2 3">
    <name type="scientific">Rhodopirellula baltica SH28</name>
    <dbReference type="NCBI Taxonomy" id="993517"/>
    <lineage>
        <taxon>Bacteria</taxon>
        <taxon>Pseudomonadati</taxon>
        <taxon>Planctomycetota</taxon>
        <taxon>Planctomycetia</taxon>
        <taxon>Pirellulales</taxon>
        <taxon>Pirellulaceae</taxon>
        <taxon>Rhodopirellula</taxon>
    </lineage>
</organism>
<name>K5E0U5_RHOBT</name>
<sequence length="54" mass="5597">MPGSQQADAADKESNEMSRSSRSGRIATNHGSRLGLRPGSAKDPLKSPSNSLSA</sequence>
<dbReference type="EMBL" id="AMCW01000147">
    <property type="protein sequence ID" value="EKJ99365.1"/>
    <property type="molecule type" value="Genomic_DNA"/>
</dbReference>
<protein>
    <submittedName>
        <fullName evidence="2">Uncharacterized protein</fullName>
    </submittedName>
</protein>
<dbReference type="Proteomes" id="UP000007993">
    <property type="component" value="Unassembled WGS sequence"/>
</dbReference>